<comment type="similarity">
    <text evidence="3 4">Belongs to the glutamine synthetase family.</text>
</comment>
<protein>
    <recommendedName>
        <fullName evidence="1">Glutamine synthetase</fullName>
    </recommendedName>
</protein>
<evidence type="ECO:0000256" key="1">
    <source>
        <dbReference type="ARBA" id="ARBA00021364"/>
    </source>
</evidence>
<keyword evidence="6" id="KW-0418">Kinase</keyword>
<dbReference type="Gene3D" id="3.10.20.70">
    <property type="entry name" value="Glutamine synthetase, N-terminal domain"/>
    <property type="match status" value="1"/>
</dbReference>
<proteinExistence type="inferred from homology"/>
<dbReference type="SMART" id="SM01230">
    <property type="entry name" value="Gln-synt_C"/>
    <property type="match status" value="1"/>
</dbReference>
<keyword evidence="6" id="KW-0808">Transferase</keyword>
<dbReference type="OrthoDB" id="3364440at2759"/>
<dbReference type="PROSITE" id="PS51987">
    <property type="entry name" value="GS_CATALYTIC"/>
    <property type="match status" value="1"/>
</dbReference>
<dbReference type="AlphaFoldDB" id="A0A9P4R9X0"/>
<accession>A0A9P4R9X0</accession>
<comment type="caution">
    <text evidence="6">The sequence shown here is derived from an EMBL/GenBank/DDBJ whole genome shotgun (WGS) entry which is preliminary data.</text>
</comment>
<dbReference type="SUPFAM" id="SSF55931">
    <property type="entry name" value="Glutamine synthetase/guanido kinase"/>
    <property type="match status" value="1"/>
</dbReference>
<dbReference type="InterPro" id="IPR036651">
    <property type="entry name" value="Gln_synt_N_sf"/>
</dbReference>
<dbReference type="InterPro" id="IPR014746">
    <property type="entry name" value="Gln_synth/guanido_kin_cat_dom"/>
</dbReference>
<evidence type="ECO:0000313" key="7">
    <source>
        <dbReference type="Proteomes" id="UP000799444"/>
    </source>
</evidence>
<evidence type="ECO:0000256" key="2">
    <source>
        <dbReference type="ARBA" id="ARBA00022598"/>
    </source>
</evidence>
<dbReference type="PANTHER" id="PTHR43785">
    <property type="entry name" value="GAMMA-GLUTAMYLPUTRESCINE SYNTHETASE"/>
    <property type="match status" value="1"/>
</dbReference>
<dbReference type="Pfam" id="PF00120">
    <property type="entry name" value="Gln-synt_C"/>
    <property type="match status" value="1"/>
</dbReference>
<dbReference type="EMBL" id="ML996104">
    <property type="protein sequence ID" value="KAF2739369.1"/>
    <property type="molecule type" value="Genomic_DNA"/>
</dbReference>
<keyword evidence="2" id="KW-0436">Ligase</keyword>
<dbReference type="GO" id="GO:0006542">
    <property type="term" value="P:glutamine biosynthetic process"/>
    <property type="evidence" value="ECO:0007669"/>
    <property type="project" value="InterPro"/>
</dbReference>
<name>A0A9P4R9X0_9PLEO</name>
<dbReference type="GO" id="GO:0016301">
    <property type="term" value="F:kinase activity"/>
    <property type="evidence" value="ECO:0007669"/>
    <property type="project" value="UniProtKB-KW"/>
</dbReference>
<reference evidence="6" key="1">
    <citation type="journal article" date="2020" name="Stud. Mycol.">
        <title>101 Dothideomycetes genomes: a test case for predicting lifestyles and emergence of pathogens.</title>
        <authorList>
            <person name="Haridas S."/>
            <person name="Albert R."/>
            <person name="Binder M."/>
            <person name="Bloem J."/>
            <person name="Labutti K."/>
            <person name="Salamov A."/>
            <person name="Andreopoulos B."/>
            <person name="Baker S."/>
            <person name="Barry K."/>
            <person name="Bills G."/>
            <person name="Bluhm B."/>
            <person name="Cannon C."/>
            <person name="Castanera R."/>
            <person name="Culley D."/>
            <person name="Daum C."/>
            <person name="Ezra D."/>
            <person name="Gonzalez J."/>
            <person name="Henrissat B."/>
            <person name="Kuo A."/>
            <person name="Liang C."/>
            <person name="Lipzen A."/>
            <person name="Lutzoni F."/>
            <person name="Magnuson J."/>
            <person name="Mondo S."/>
            <person name="Nolan M."/>
            <person name="Ohm R."/>
            <person name="Pangilinan J."/>
            <person name="Park H.-J."/>
            <person name="Ramirez L."/>
            <person name="Alfaro M."/>
            <person name="Sun H."/>
            <person name="Tritt A."/>
            <person name="Yoshinaga Y."/>
            <person name="Zwiers L.-H."/>
            <person name="Turgeon B."/>
            <person name="Goodwin S."/>
            <person name="Spatafora J."/>
            <person name="Crous P."/>
            <person name="Grigoriev I."/>
        </authorList>
    </citation>
    <scope>NUCLEOTIDE SEQUENCE</scope>
    <source>
        <strain evidence="6">CBS 125425</strain>
    </source>
</reference>
<organism evidence="6 7">
    <name type="scientific">Polyplosphaeria fusca</name>
    <dbReference type="NCBI Taxonomy" id="682080"/>
    <lineage>
        <taxon>Eukaryota</taxon>
        <taxon>Fungi</taxon>
        <taxon>Dikarya</taxon>
        <taxon>Ascomycota</taxon>
        <taxon>Pezizomycotina</taxon>
        <taxon>Dothideomycetes</taxon>
        <taxon>Pleosporomycetidae</taxon>
        <taxon>Pleosporales</taxon>
        <taxon>Tetraplosphaeriaceae</taxon>
        <taxon>Polyplosphaeria</taxon>
    </lineage>
</organism>
<gene>
    <name evidence="6" type="ORF">EJ04DRAFT_484119</name>
</gene>
<evidence type="ECO:0000256" key="4">
    <source>
        <dbReference type="RuleBase" id="RU000384"/>
    </source>
</evidence>
<dbReference type="Proteomes" id="UP000799444">
    <property type="component" value="Unassembled WGS sequence"/>
</dbReference>
<feature type="domain" description="GS catalytic" evidence="5">
    <location>
        <begin position="112"/>
        <end position="430"/>
    </location>
</feature>
<keyword evidence="7" id="KW-1185">Reference proteome</keyword>
<dbReference type="GO" id="GO:0004356">
    <property type="term" value="F:glutamine synthetase activity"/>
    <property type="evidence" value="ECO:0007669"/>
    <property type="project" value="InterPro"/>
</dbReference>
<dbReference type="InterPro" id="IPR008146">
    <property type="entry name" value="Gln_synth_cat_dom"/>
</dbReference>
<evidence type="ECO:0000313" key="6">
    <source>
        <dbReference type="EMBL" id="KAF2739369.1"/>
    </source>
</evidence>
<evidence type="ECO:0000256" key="3">
    <source>
        <dbReference type="PROSITE-ProRule" id="PRU01331"/>
    </source>
</evidence>
<dbReference type="PANTHER" id="PTHR43785:SF2">
    <property type="entry name" value="TYPE-1 GLUTAMINE SYNTHETASE 1"/>
    <property type="match status" value="1"/>
</dbReference>
<sequence length="430" mass="46531">MDHPLHAFLARHAAVRFVRFQWLDLSGILRARIVTKSYTLQLIARHQFLSVATAMMLLPVSNPQVAKLPPTGCADLRPDWSSLRLCLFAPMHASVMCHFCMPALDDPFALCPRSALDRVLSHAVSSANSLRLGLEVEFVVLPPDRDTSCHPDSITSNSATSGLRSNSVLAALEETVAMLEESGVAVQDFHAEGPLQLEIATGPLAPLEAVDALIYTQETVRSVFARHGLVATMAPDAAPSAAKSGLHIHISLGDADQEDSFLSGMLDNTLSIAALGLASMDSFVRVQDLMNATGAWVSWGLQHRDVPIRKVARGHWEIRCVDATANPYLVVALIIAAGLEGITSKRPLTMVGLSDFATNYPRPQLEEAGVKDKLPSTMNAAITIAHASPIVNATFGKALSEAYLSVKRVDLEAMHDMDSETRRRLFSAVF</sequence>
<dbReference type="Gene3D" id="3.30.590.10">
    <property type="entry name" value="Glutamine synthetase/guanido kinase, catalytic domain"/>
    <property type="match status" value="1"/>
</dbReference>
<evidence type="ECO:0000259" key="5">
    <source>
        <dbReference type="PROSITE" id="PS51987"/>
    </source>
</evidence>